<keyword evidence="1" id="KW-1133">Transmembrane helix</keyword>
<dbReference type="Proteomes" id="UP000243661">
    <property type="component" value="Unassembled WGS sequence"/>
</dbReference>
<feature type="transmembrane region" description="Helical" evidence="1">
    <location>
        <begin position="12"/>
        <end position="34"/>
    </location>
</feature>
<reference evidence="2 3" key="1">
    <citation type="submission" date="2016-08" db="EMBL/GenBank/DDBJ databases">
        <authorList>
            <person name="Seilhamer J.J."/>
        </authorList>
    </citation>
    <scope>NUCLEOTIDE SEQUENCE [LARGE SCALE GENOMIC DNA]</scope>
    <source>
        <strain evidence="2 3">ANC 4874</strain>
    </source>
</reference>
<evidence type="ECO:0000256" key="1">
    <source>
        <dbReference type="SAM" id="Phobius"/>
    </source>
</evidence>
<dbReference type="AlphaFoldDB" id="A0A1C4GYZ8"/>
<evidence type="ECO:0000313" key="2">
    <source>
        <dbReference type="EMBL" id="SCC73348.1"/>
    </source>
</evidence>
<keyword evidence="1" id="KW-0812">Transmembrane</keyword>
<organism evidence="2 3">
    <name type="scientific">Acinetobacter albensis</name>
    <dbReference type="NCBI Taxonomy" id="1673609"/>
    <lineage>
        <taxon>Bacteria</taxon>
        <taxon>Pseudomonadati</taxon>
        <taxon>Pseudomonadota</taxon>
        <taxon>Gammaproteobacteria</taxon>
        <taxon>Moraxellales</taxon>
        <taxon>Moraxellaceae</taxon>
        <taxon>Acinetobacter</taxon>
    </lineage>
</organism>
<keyword evidence="1" id="KW-0472">Membrane</keyword>
<proteinExistence type="predicted"/>
<sequence>MNIIKFIKSFNTVNTYLFMAIITLIVLVIHFYFINPF</sequence>
<dbReference type="EMBL" id="FMBK01000020">
    <property type="protein sequence ID" value="SCC73348.1"/>
    <property type="molecule type" value="Genomic_DNA"/>
</dbReference>
<gene>
    <name evidence="2" type="ORF">GA0116959_1202</name>
</gene>
<evidence type="ECO:0000313" key="3">
    <source>
        <dbReference type="Proteomes" id="UP000243661"/>
    </source>
</evidence>
<name>A0A1C4GYZ8_9GAMM</name>
<protein>
    <submittedName>
        <fullName evidence="2">Uncharacterized protein</fullName>
    </submittedName>
</protein>
<accession>A0A1C4GYZ8</accession>